<accession>R0KM96</accession>
<evidence type="ECO:0000313" key="2">
    <source>
        <dbReference type="EMBL" id="EOB11267.1"/>
    </source>
</evidence>
<reference evidence="2 3" key="1">
    <citation type="journal article" date="2013" name="BMC Genomics">
        <title>Comparative genomics of parasitic silkworm microsporidia reveal an association between genome expansion and host adaptation.</title>
        <authorList>
            <person name="Pan G."/>
            <person name="Xu J."/>
            <person name="Li T."/>
            <person name="Xia Q."/>
            <person name="Liu S.L."/>
            <person name="Zhang G."/>
            <person name="Li S."/>
            <person name="Li C."/>
            <person name="Liu H."/>
            <person name="Yang L."/>
            <person name="Liu T."/>
            <person name="Zhang X."/>
            <person name="Wu Z."/>
            <person name="Fan W."/>
            <person name="Dang X."/>
            <person name="Xiang H."/>
            <person name="Tao M."/>
            <person name="Li Y."/>
            <person name="Hu J."/>
            <person name="Li Z."/>
            <person name="Lin L."/>
            <person name="Luo J."/>
            <person name="Geng L."/>
            <person name="Wang L."/>
            <person name="Long M."/>
            <person name="Wan Y."/>
            <person name="He N."/>
            <person name="Zhang Z."/>
            <person name="Lu C."/>
            <person name="Keeling P.J."/>
            <person name="Wang J."/>
            <person name="Xiang Z."/>
            <person name="Zhou Z."/>
        </authorList>
    </citation>
    <scope>NUCLEOTIDE SEQUENCE [LARGE SCALE GENOMIC DNA]</scope>
    <source>
        <strain evidence="3">CQ1 / CVCC 102059</strain>
    </source>
</reference>
<proteinExistence type="predicted"/>
<dbReference type="VEuPathDB" id="MicrosporidiaDB:NBO_1329g0001"/>
<dbReference type="EMBL" id="KB910236">
    <property type="protein sequence ID" value="EOB11267.1"/>
    <property type="molecule type" value="Genomic_DNA"/>
</dbReference>
<protein>
    <submittedName>
        <fullName evidence="2">Uncharacterized protein</fullName>
    </submittedName>
</protein>
<dbReference type="Proteomes" id="UP000016927">
    <property type="component" value="Unassembled WGS sequence"/>
</dbReference>
<sequence>MIFSMTKIYVILFYLFKINTLMIENNSNTIILEKIFKKGKSVLKEKNFIKNLKKRIHYDSIVGEDLNRNTLIDNLFKNKYIDPDDLLNKINYIGKKYDIPTNKFFLECFKNNLLSNLFPSKTSHKLSSVVCFFIFSKYFLTACKREIIEDILKEGLGDDAIDLICKALECAKRILSSQSSISSTLHIIKDTNTNWERYCTEEDEALLYALVLVKRMLCNIDLPFIADFGFVASKYFYFGLYNLNIEVVELNELTNQGTKTSICLVKYITNHILALIEFMNLDLQSKNADDKFQFFFSKYLYKSSNELPDSPLKINFN</sequence>
<dbReference type="HOGENOM" id="CLU_085446_0_0_1"/>
<name>R0KM96_NOSB1</name>
<keyword evidence="1" id="KW-0732">Signal</keyword>
<evidence type="ECO:0000313" key="3">
    <source>
        <dbReference type="Proteomes" id="UP000016927"/>
    </source>
</evidence>
<feature type="signal peptide" evidence="1">
    <location>
        <begin position="1"/>
        <end position="20"/>
    </location>
</feature>
<evidence type="ECO:0000256" key="1">
    <source>
        <dbReference type="SAM" id="SignalP"/>
    </source>
</evidence>
<feature type="chain" id="PRO_5004344437" evidence="1">
    <location>
        <begin position="21"/>
        <end position="317"/>
    </location>
</feature>
<gene>
    <name evidence="2" type="ORF">NBO_1329g0001</name>
</gene>
<dbReference type="AlphaFoldDB" id="R0KM96"/>
<organism evidence="2 3">
    <name type="scientific">Nosema bombycis (strain CQ1 / CVCC 102059)</name>
    <name type="common">Microsporidian parasite</name>
    <name type="synonym">Pebrine of silkworm</name>
    <dbReference type="NCBI Taxonomy" id="578461"/>
    <lineage>
        <taxon>Eukaryota</taxon>
        <taxon>Fungi</taxon>
        <taxon>Fungi incertae sedis</taxon>
        <taxon>Microsporidia</taxon>
        <taxon>Nosematidae</taxon>
        <taxon>Nosema</taxon>
    </lineage>
</organism>
<keyword evidence="3" id="KW-1185">Reference proteome</keyword>